<evidence type="ECO:0000313" key="3">
    <source>
        <dbReference type="Proteomes" id="UP000018208"/>
    </source>
</evidence>
<sequence>MTTFSGIVNVLKNSIIPEIQRVQSLYQLILQCTIDQQKQYTQQLCEISQSYKPIIVQKQLDIQEIKIELDDYGHSVQKFITLDHQLTDQDYLQLSSNVVDLEYFEQLKPLLNDKQGYKDIIIQQDKLQQFLIKVNQQISDIEQQNLDWQIMHQ</sequence>
<dbReference type="AlphaFoldDB" id="V6LFS7"/>
<dbReference type="VEuPathDB" id="GiardiaDB:SS50377_27998"/>
<protein>
    <submittedName>
        <fullName evidence="1">Uncharacterized protein</fullName>
    </submittedName>
</protein>
<proteinExistence type="predicted"/>
<accession>V6LFS7</accession>
<keyword evidence="3" id="KW-1185">Reference proteome</keyword>
<dbReference type="Proteomes" id="UP000018208">
    <property type="component" value="Unassembled WGS sequence"/>
</dbReference>
<evidence type="ECO:0000313" key="1">
    <source>
        <dbReference type="EMBL" id="EST42556.1"/>
    </source>
</evidence>
<evidence type="ECO:0000313" key="2">
    <source>
        <dbReference type="EMBL" id="KAH0570024.1"/>
    </source>
</evidence>
<reference evidence="1 2" key="1">
    <citation type="journal article" date="2014" name="PLoS Genet.">
        <title>The Genome of Spironucleus salmonicida Highlights a Fish Pathogen Adapted to Fluctuating Environments.</title>
        <authorList>
            <person name="Xu F."/>
            <person name="Jerlstrom-Hultqvist J."/>
            <person name="Einarsson E."/>
            <person name="Astvaldsson A."/>
            <person name="Svard S.G."/>
            <person name="Andersson J.O."/>
        </authorList>
    </citation>
    <scope>NUCLEOTIDE SEQUENCE</scope>
    <source>
        <strain evidence="2">ATCC 50377</strain>
    </source>
</reference>
<dbReference type="EMBL" id="KI546159">
    <property type="protein sequence ID" value="EST42556.1"/>
    <property type="molecule type" value="Genomic_DNA"/>
</dbReference>
<reference evidence="2" key="2">
    <citation type="submission" date="2020-12" db="EMBL/GenBank/DDBJ databases">
        <title>New Spironucleus salmonicida genome in near-complete chromosomes.</title>
        <authorList>
            <person name="Xu F."/>
            <person name="Kurt Z."/>
            <person name="Jimenez-Gonzalez A."/>
            <person name="Astvaldsson A."/>
            <person name="Andersson J.O."/>
            <person name="Svard S.G."/>
        </authorList>
    </citation>
    <scope>NUCLEOTIDE SEQUENCE</scope>
    <source>
        <strain evidence="2">ATCC 50377</strain>
    </source>
</reference>
<gene>
    <name evidence="1" type="ORF">SS50377_17871</name>
    <name evidence="2" type="ORF">SS50377_27998</name>
</gene>
<organism evidence="1">
    <name type="scientific">Spironucleus salmonicida</name>
    <dbReference type="NCBI Taxonomy" id="348837"/>
    <lineage>
        <taxon>Eukaryota</taxon>
        <taxon>Metamonada</taxon>
        <taxon>Diplomonadida</taxon>
        <taxon>Hexamitidae</taxon>
        <taxon>Hexamitinae</taxon>
        <taxon>Spironucleus</taxon>
    </lineage>
</organism>
<dbReference type="EMBL" id="AUWU02000008">
    <property type="protein sequence ID" value="KAH0570024.1"/>
    <property type="molecule type" value="Genomic_DNA"/>
</dbReference>
<name>V6LFS7_9EUKA</name>